<evidence type="ECO:0000313" key="4">
    <source>
        <dbReference type="Proteomes" id="UP000022910"/>
    </source>
</evidence>
<dbReference type="Gene3D" id="3.30.710.10">
    <property type="entry name" value="Potassium Channel Kv1.1, Chain A"/>
    <property type="match status" value="1"/>
</dbReference>
<dbReference type="SMART" id="SM00225">
    <property type="entry name" value="BTB"/>
    <property type="match status" value="1"/>
</dbReference>
<dbReference type="PANTHER" id="PTHR45774">
    <property type="entry name" value="BTB/POZ DOMAIN-CONTAINING"/>
    <property type="match status" value="1"/>
</dbReference>
<dbReference type="CDD" id="cd18186">
    <property type="entry name" value="BTB_POZ_ZBTB_KLHL-like"/>
    <property type="match status" value="1"/>
</dbReference>
<sequence>MNDKFLPKLSQNLLENVNNNKYHDIIIEVGKNSDVKIFHSHMVILNCRSPYFQNVLSTNNEKKNDGTLTQIKLPNILPDIFQIILKYIYGGNLSLDEFDTSDIIKILKAANDFNLEELIDFLQSFLIENKKNWMEQNFNIIYQTSFENDSLSVLQKFCNDLISNEPEKILNSPNFVSIPEKSLISIIQNNNLKISEVQVWDYVLKWGLAQNPGLPSDPSNCTKDNFITLKNTLQQCIPCVRFYNLSSNEFTNKVLPYQKIIPKELYKELLKYFLDGSKQSKPRINKTIPINTKIVIPLNSAMRARIASQSTSLNTRREPEVTSQSTTSNTTRESVVTSQSTTSNTAQVTSNSTNTLNATQETDISSQLIWESDLIETPPVCTTEDIQLLYHEYEESGEIYLQRIMVCHHLFAYQHYMIMRINSL</sequence>
<gene>
    <name evidence="3" type="ORF">RirG_193370</name>
</gene>
<feature type="region of interest" description="Disordered" evidence="1">
    <location>
        <begin position="307"/>
        <end position="357"/>
    </location>
</feature>
<keyword evidence="4" id="KW-1185">Reference proteome</keyword>
<dbReference type="InterPro" id="IPR011705">
    <property type="entry name" value="BACK"/>
</dbReference>
<reference evidence="3 4" key="1">
    <citation type="submission" date="2014-02" db="EMBL/GenBank/DDBJ databases">
        <title>Single nucleus genome sequencing reveals high similarity among nuclei of an endomycorrhizal fungus.</title>
        <authorList>
            <person name="Lin K."/>
            <person name="Geurts R."/>
            <person name="Zhang Z."/>
            <person name="Limpens E."/>
            <person name="Saunders D.G."/>
            <person name="Mu D."/>
            <person name="Pang E."/>
            <person name="Cao H."/>
            <person name="Cha H."/>
            <person name="Lin T."/>
            <person name="Zhou Q."/>
            <person name="Shang Y."/>
            <person name="Li Y."/>
            <person name="Ivanov S."/>
            <person name="Sharma T."/>
            <person name="Velzen R.V."/>
            <person name="Ruijter N.D."/>
            <person name="Aanen D.K."/>
            <person name="Win J."/>
            <person name="Kamoun S."/>
            <person name="Bisseling T."/>
            <person name="Huang S."/>
        </authorList>
    </citation>
    <scope>NUCLEOTIDE SEQUENCE [LARGE SCALE GENOMIC DNA]</scope>
    <source>
        <strain evidence="4">DAOM197198w</strain>
    </source>
</reference>
<dbReference type="PROSITE" id="PS50097">
    <property type="entry name" value="BTB"/>
    <property type="match status" value="1"/>
</dbReference>
<proteinExistence type="predicted"/>
<dbReference type="Gene3D" id="1.25.40.420">
    <property type="match status" value="1"/>
</dbReference>
<protein>
    <recommendedName>
        <fullName evidence="2">BTB domain-containing protein</fullName>
    </recommendedName>
</protein>
<dbReference type="HOGENOM" id="CLU_021542_2_1_1"/>
<feature type="domain" description="BTB" evidence="2">
    <location>
        <begin position="23"/>
        <end position="97"/>
    </location>
</feature>
<accession>A0A015KH18</accession>
<dbReference type="InterPro" id="IPR011333">
    <property type="entry name" value="SKP1/BTB/POZ_sf"/>
</dbReference>
<dbReference type="Pfam" id="PF00651">
    <property type="entry name" value="BTB"/>
    <property type="match status" value="1"/>
</dbReference>
<organism evidence="3 4">
    <name type="scientific">Rhizophagus irregularis (strain DAOM 197198w)</name>
    <name type="common">Glomus intraradices</name>
    <dbReference type="NCBI Taxonomy" id="1432141"/>
    <lineage>
        <taxon>Eukaryota</taxon>
        <taxon>Fungi</taxon>
        <taxon>Fungi incertae sedis</taxon>
        <taxon>Mucoromycota</taxon>
        <taxon>Glomeromycotina</taxon>
        <taxon>Glomeromycetes</taxon>
        <taxon>Glomerales</taxon>
        <taxon>Glomeraceae</taxon>
        <taxon>Rhizophagus</taxon>
    </lineage>
</organism>
<dbReference type="Proteomes" id="UP000022910">
    <property type="component" value="Unassembled WGS sequence"/>
</dbReference>
<dbReference type="SUPFAM" id="SSF54695">
    <property type="entry name" value="POZ domain"/>
    <property type="match status" value="1"/>
</dbReference>
<evidence type="ECO:0000313" key="3">
    <source>
        <dbReference type="EMBL" id="EXX58926.1"/>
    </source>
</evidence>
<dbReference type="InterPro" id="IPR000210">
    <property type="entry name" value="BTB/POZ_dom"/>
</dbReference>
<comment type="caution">
    <text evidence="3">The sequence shown here is derived from an EMBL/GenBank/DDBJ whole genome shotgun (WGS) entry which is preliminary data.</text>
</comment>
<dbReference type="Pfam" id="PF07707">
    <property type="entry name" value="BACK"/>
    <property type="match status" value="1"/>
</dbReference>
<dbReference type="STRING" id="1432141.A0A015KH18"/>
<dbReference type="PANTHER" id="PTHR45774:SF3">
    <property type="entry name" value="BTB (POZ) DOMAIN-CONTAINING 2B-RELATED"/>
    <property type="match status" value="1"/>
</dbReference>
<dbReference type="AlphaFoldDB" id="A0A015KH18"/>
<evidence type="ECO:0000256" key="1">
    <source>
        <dbReference type="SAM" id="MobiDB-lite"/>
    </source>
</evidence>
<evidence type="ECO:0000259" key="2">
    <source>
        <dbReference type="PROSITE" id="PS50097"/>
    </source>
</evidence>
<dbReference type="EMBL" id="JEMT01026568">
    <property type="protein sequence ID" value="EXX58926.1"/>
    <property type="molecule type" value="Genomic_DNA"/>
</dbReference>
<feature type="compositionally biased region" description="Low complexity" evidence="1">
    <location>
        <begin position="330"/>
        <end position="355"/>
    </location>
</feature>
<name>A0A015KH18_RHIIW</name>